<dbReference type="PROSITE" id="PS00012">
    <property type="entry name" value="PHOSPHOPANTETHEINE"/>
    <property type="match status" value="2"/>
</dbReference>
<dbReference type="InterPro" id="IPR020845">
    <property type="entry name" value="AMP-binding_CS"/>
</dbReference>
<dbReference type="InterPro" id="IPR001242">
    <property type="entry name" value="Condensation_dom"/>
</dbReference>
<gene>
    <name evidence="5" type="ORF">ABVT43_16710</name>
</gene>
<dbReference type="InterPro" id="IPR029058">
    <property type="entry name" value="AB_hydrolase_fold"/>
</dbReference>
<dbReference type="RefSeq" id="WP_353897369.1">
    <property type="nucleotide sequence ID" value="NZ_JBEVCJ010000027.1"/>
</dbReference>
<comment type="caution">
    <text evidence="5">The sequence shown here is derived from an EMBL/GenBank/DDBJ whole genome shotgun (WGS) entry which is preliminary data.</text>
</comment>
<dbReference type="Pfam" id="PF07819">
    <property type="entry name" value="PGAP1"/>
    <property type="match status" value="1"/>
</dbReference>
<dbReference type="Proteomes" id="UP001548189">
    <property type="component" value="Unassembled WGS sequence"/>
</dbReference>
<evidence type="ECO:0000256" key="2">
    <source>
        <dbReference type="ARBA" id="ARBA00022450"/>
    </source>
</evidence>
<dbReference type="InterPro" id="IPR000873">
    <property type="entry name" value="AMP-dep_synth/lig_dom"/>
</dbReference>
<keyword evidence="6" id="KW-1185">Reference proteome</keyword>
<dbReference type="InterPro" id="IPR023213">
    <property type="entry name" value="CAT-like_dom_sf"/>
</dbReference>
<name>A0ABV2BXX7_9GAMM</name>
<evidence type="ECO:0000256" key="3">
    <source>
        <dbReference type="ARBA" id="ARBA00022553"/>
    </source>
</evidence>
<dbReference type="PANTHER" id="PTHR45527:SF1">
    <property type="entry name" value="FATTY ACID SYNTHASE"/>
    <property type="match status" value="1"/>
</dbReference>
<dbReference type="SUPFAM" id="SSF56801">
    <property type="entry name" value="Acetyl-CoA synthetase-like"/>
    <property type="match status" value="2"/>
</dbReference>
<dbReference type="Gene3D" id="3.40.50.1820">
    <property type="entry name" value="alpha/beta hydrolase"/>
    <property type="match status" value="1"/>
</dbReference>
<dbReference type="Pfam" id="PF00501">
    <property type="entry name" value="AMP-binding"/>
    <property type="match status" value="2"/>
</dbReference>
<accession>A0ABV2BXX7</accession>
<dbReference type="InterPro" id="IPR041464">
    <property type="entry name" value="TubC_N"/>
</dbReference>
<dbReference type="CDD" id="cd05930">
    <property type="entry name" value="A_NRPS"/>
    <property type="match status" value="2"/>
</dbReference>
<dbReference type="SUPFAM" id="SSF53474">
    <property type="entry name" value="alpha/beta-Hydrolases"/>
    <property type="match status" value="1"/>
</dbReference>
<protein>
    <submittedName>
        <fullName evidence="5">Amino acid adenylation domain-containing protein</fullName>
    </submittedName>
</protein>
<dbReference type="InterPro" id="IPR025110">
    <property type="entry name" value="AMP-bd_C"/>
</dbReference>
<evidence type="ECO:0000256" key="1">
    <source>
        <dbReference type="ARBA" id="ARBA00001957"/>
    </source>
</evidence>
<dbReference type="SUPFAM" id="SSF47336">
    <property type="entry name" value="ACP-like"/>
    <property type="match status" value="2"/>
</dbReference>
<dbReference type="PROSITE" id="PS00455">
    <property type="entry name" value="AMP_BINDING"/>
    <property type="match status" value="2"/>
</dbReference>
<evidence type="ECO:0000259" key="4">
    <source>
        <dbReference type="PROSITE" id="PS50075"/>
    </source>
</evidence>
<dbReference type="InterPro" id="IPR020806">
    <property type="entry name" value="PKS_PP-bd"/>
</dbReference>
<dbReference type="Pfam" id="PF00668">
    <property type="entry name" value="Condensation"/>
    <property type="match status" value="2"/>
</dbReference>
<dbReference type="Gene3D" id="3.40.50.980">
    <property type="match status" value="6"/>
</dbReference>
<sequence>MTIVSLIREVKTRGIQLWQENGQLKLKSPEGALDDSLKSRLVQQKQAVIDFLSHFSADLQLPKIQPIARSSQQSYPLSFAQERLWFIHQLSPDSAAYNISGAIILPSDYLHADLLQTFKIIIERHENLRTIFPQKNGQAQQKILSQIVFDLPQFDFSMLADSKMVDHAIKEFCLQQAEAAFDLEAGPLIRACFIKKSAQQSVLLVILHHIISDGWSMGVLLNEFKTILSSRQKGQSVESRDTLKVLPQLPVQYVDYAIWQREWLTQQGIIEKQLNYWQHQLAGLEGSFGLPSDFPKTHASHEQGGVVNFELEPALTQAIKNYAESHGITLFIFLMAIFKVLCFRYTRQQDICIGTPIANRQYAETEYLIGMFVNTLAIRDTITADMTFADVIQEVKRSCLSAYENQDVPFEQVVDRVQPERDLLVSPFFQILMVLNNTATTALMSDLTIYEVNAFTTKFDLVLELEEDFAERTIRAKIKYRTALYKTATITRIARHFVQLCHNILKPELTKVSDDCPVSQLEFLSPQETHQLLTQFNQTQIAYPKNKTVVDWFSQQVKINPNKKAVITDDASISYAELAEKSDLLAHYLLAKQTQLNQVIAICMLPSVDLIIAIWGILKANATYLPLDAKLPAKRLQFILGDSQAALILTHRPVMKVLENLTLNVDSVNDDSAPTVPLSCTPEIIAMDSQWEQIINGYALEKCQLQKTVNKTVAINGDSVIPTDKSQHYSYVIYTSGSTGQPKGALNTHQGLMNLCYWYVMVQGLSESDKVLVVSNIAFDLTQRVLIAPLLAGASLHLVDAYEPIQIAAIIKQHSISWLNCAPSNLYGILSQANLALTSLRTVILGGEAISRDKLSDWYHQQSQQQNEQFRLFNSYGPSESSAVATQYLCHLADFNCTTSMPIGQPINNVQIYILDEQLQLLPIGVPGEIFIGGDGLAAGYIHNPQLTAKKFITNPFNPQSRIYRSGDLGRWLADGQIEFMGRLDHQVKIRGFRIEIGEIEALLNQHETIQQAVVVVQGEGSQQQLVAFVKGLSAESSSINATSVGSSSLGTSSFGTSSLGTSSFGTSSIVISSDWQQHSEVLKDYLREYLPLYMIPSAIVPLVQIPITPNGKVDRLDLSRRLIEVDHQVDYVAPETATEHYLVKVWQEILSVGAEIISVNRSFFELGGHSLLATQMTARVQHDYHIAIPLKVIFEKSTIHLIASYIDQAKISKAIPYNDNFTKDYQIPVRPKDATVQIPLGIAQERIWFLHQLSPESREYHSTGAVKITGEVNPRKIEQAIEQLTARHEILRTIFPENNGKPIQQVISYSNYRAQFSHRFDVIDLIHRKNKQQLLEQYLAQEQQRQFDLTKGPLFYCYLFKLELDEYIMLINTHHIIMDGWSMGVLIQELGLLLGNQATSITEENFLAQLPPLSIQYADYSLWQKQWMGTSEAYQQQLKYWNNQLQGMQAVLDFPFDFSRPAIRDAQGARIEFVLSNSLATRIRYYCQQQKITLFMFLLAVFKVLLYRYTMQKDISVGTPVSGRHHLQTEMLIGMFVNTLVLRDEIDPAAPFDDFVANVKKTCIDAFDNQDVPFEKIVEMIQPERNLAVSPLFQVMFALQNMPAKNYLSQVEPYPLNHQSSQFDLSLEMSEHEQQLSGCWEYSTALLTADRVTDISRHFIKLCEAVLSNSQRKLATLELLEQQDITQLLTTFNQTARDYTAQQSIERQFIEQAEISPEQIAVVYQNQSMTYAQLSIASKRLANRLLRRGVSNNEIVAICCYRSIDMIVAILGVLRAGCAYLPLASDIPSDRLAYILHDAHVNIVLTQESLLTQSTPQYDSLRLRLQAAKGQLKHSVESLNIIEPDGIAPDSLERNSIDQDDIDQDDIDQDDIDQDDIDQDSIGQEKIEKNNLDWIGSTLGKSDLDNQPISHFKTQSTSLKNLAYVMYTSGSTGVPKGVLIEHGNLINTISWFKETFNITPASRTLLLTHYTFDPSVEDILATLTAGGTLYMPTESMVLDEQRLYQYIADNKITGLNYVPEMLKHILCGQPRLSHIEYVISGGEKLEENLKQAILSLGYRLYNNYGPTETTIDSLYHLCSEEPVCIGRPVANMQALILDENLQLMPRGCIGELCLSGAGVARGYLNRPEVTEKVFIDNPYFDGPLYRTGDRARWLESGEVTYHGRQDRQVKIRGMRIEIEEIEQVAVRHTDIVACAVIVKPIPQQKLIGFYQTKSSLDKTDLSDNNESRQNELVDFLRQFLPDYMVPMRWIALQNIPLNNNGKTDYRYLEEIEIDEDVSQCRIAAQNQLEEKLLDIWAQLLMVKSENIGVLDNFFELGGHSLLIMQLLNRIQQAFHYRMTPTDIFVHPTIRQQALLIQTHQLAQKNLNKSNELEQQQRSGGLITLQLENVAPLNPRIIFIPGSGMMVHSMLDLQKELHQRLKSQFNLECAYYALAVEQFTGELVEPAITYLSIEEIVERALQEVTQQNIFQLDKSSQSNHLSNATAPTIIIGHSFGGIVALELARQLGLQKVQVSQVILLDTLSPMLINELPTVTPFELLRDGLERFQQQAGISVELSFDKIIQQIAVDDEINNESAINQLLEKIVEQFNQQNIDVTIQQLSAFFELIKNNELRYQQFIPDASFNFAVTLFRCVQDKPMLYELPSDYCWRELCSQLKIYDVNATHYSIVTEPDFQPVTDYLATLFENSLFKN</sequence>
<dbReference type="InterPro" id="IPR012908">
    <property type="entry name" value="PGAP1-ab_dom-like"/>
</dbReference>
<dbReference type="InterPro" id="IPR044894">
    <property type="entry name" value="TubC_N_sf"/>
</dbReference>
<dbReference type="Gene3D" id="2.30.38.10">
    <property type="entry name" value="Luciferase, Domain 3"/>
    <property type="match status" value="2"/>
</dbReference>
<dbReference type="Pfam" id="PF13193">
    <property type="entry name" value="AMP-binding_C"/>
    <property type="match status" value="1"/>
</dbReference>
<keyword evidence="3" id="KW-0597">Phosphoprotein</keyword>
<dbReference type="SMART" id="SM00823">
    <property type="entry name" value="PKS_PP"/>
    <property type="match status" value="2"/>
</dbReference>
<dbReference type="EMBL" id="JBEVCJ010000027">
    <property type="protein sequence ID" value="MET1256786.1"/>
    <property type="molecule type" value="Genomic_DNA"/>
</dbReference>
<dbReference type="Gene3D" id="1.10.10.1830">
    <property type="entry name" value="Non-ribosomal peptide synthase, adenylation domain"/>
    <property type="match status" value="1"/>
</dbReference>
<dbReference type="PROSITE" id="PS50075">
    <property type="entry name" value="CARRIER"/>
    <property type="match status" value="2"/>
</dbReference>
<evidence type="ECO:0000313" key="6">
    <source>
        <dbReference type="Proteomes" id="UP001548189"/>
    </source>
</evidence>
<dbReference type="PANTHER" id="PTHR45527">
    <property type="entry name" value="NONRIBOSOMAL PEPTIDE SYNTHETASE"/>
    <property type="match status" value="1"/>
</dbReference>
<evidence type="ECO:0000313" key="5">
    <source>
        <dbReference type="EMBL" id="MET1256786.1"/>
    </source>
</evidence>
<dbReference type="InterPro" id="IPR009081">
    <property type="entry name" value="PP-bd_ACP"/>
</dbReference>
<comment type="cofactor">
    <cofactor evidence="1">
        <name>pantetheine 4'-phosphate</name>
        <dbReference type="ChEBI" id="CHEBI:47942"/>
    </cofactor>
</comment>
<dbReference type="InterPro" id="IPR010071">
    <property type="entry name" value="AA_adenyl_dom"/>
</dbReference>
<dbReference type="Pfam" id="PF18563">
    <property type="entry name" value="TubC_N"/>
    <property type="match status" value="1"/>
</dbReference>
<dbReference type="Gene3D" id="3.30.300.30">
    <property type="match status" value="2"/>
</dbReference>
<dbReference type="InterPro" id="IPR036736">
    <property type="entry name" value="ACP-like_sf"/>
</dbReference>
<feature type="domain" description="Carrier" evidence="4">
    <location>
        <begin position="2284"/>
        <end position="2361"/>
    </location>
</feature>
<dbReference type="NCBIfam" id="TIGR01733">
    <property type="entry name" value="AA-adenyl-dom"/>
    <property type="match status" value="1"/>
</dbReference>
<dbReference type="NCBIfam" id="NF003417">
    <property type="entry name" value="PRK04813.1"/>
    <property type="match status" value="5"/>
</dbReference>
<feature type="domain" description="Carrier" evidence="4">
    <location>
        <begin position="1134"/>
        <end position="1211"/>
    </location>
</feature>
<reference evidence="5 6" key="1">
    <citation type="submission" date="2024-06" db="EMBL/GenBank/DDBJ databases">
        <authorList>
            <person name="Li F."/>
        </authorList>
    </citation>
    <scope>NUCLEOTIDE SEQUENCE [LARGE SCALE GENOMIC DNA]</scope>
    <source>
        <strain evidence="5 6">GXAS 311</strain>
    </source>
</reference>
<dbReference type="Gene3D" id="1.10.1200.10">
    <property type="entry name" value="ACP-like"/>
    <property type="match status" value="2"/>
</dbReference>
<dbReference type="InterPro" id="IPR006162">
    <property type="entry name" value="Ppantetheine_attach_site"/>
</dbReference>
<proteinExistence type="predicted"/>
<keyword evidence="2" id="KW-0596">Phosphopantetheine</keyword>
<dbReference type="InterPro" id="IPR045851">
    <property type="entry name" value="AMP-bd_C_sf"/>
</dbReference>
<dbReference type="Gene3D" id="3.30.559.10">
    <property type="entry name" value="Chloramphenicol acetyltransferase-like domain"/>
    <property type="match status" value="2"/>
</dbReference>
<dbReference type="CDD" id="cd19531">
    <property type="entry name" value="LCL_NRPS-like"/>
    <property type="match status" value="2"/>
</dbReference>
<dbReference type="SUPFAM" id="SSF52777">
    <property type="entry name" value="CoA-dependent acyltransferases"/>
    <property type="match status" value="4"/>
</dbReference>
<dbReference type="Pfam" id="PF00550">
    <property type="entry name" value="PP-binding"/>
    <property type="match status" value="2"/>
</dbReference>
<organism evidence="5 6">
    <name type="scientific">Aliikangiella maris</name>
    <dbReference type="NCBI Taxonomy" id="3162458"/>
    <lineage>
        <taxon>Bacteria</taxon>
        <taxon>Pseudomonadati</taxon>
        <taxon>Pseudomonadota</taxon>
        <taxon>Gammaproteobacteria</taxon>
        <taxon>Oceanospirillales</taxon>
        <taxon>Pleioneaceae</taxon>
        <taxon>Aliikangiella</taxon>
    </lineage>
</organism>
<dbReference type="Gene3D" id="3.30.559.30">
    <property type="entry name" value="Nonribosomal peptide synthetase, condensation domain"/>
    <property type="match status" value="2"/>
</dbReference>